<evidence type="ECO:0000313" key="2">
    <source>
        <dbReference type="Proteomes" id="UP001575105"/>
    </source>
</evidence>
<dbReference type="EMBL" id="JBGUBD010000011">
    <property type="protein sequence ID" value="MFA9479728.1"/>
    <property type="molecule type" value="Genomic_DNA"/>
</dbReference>
<reference evidence="1 2" key="1">
    <citation type="submission" date="2024-08" db="EMBL/GenBank/DDBJ databases">
        <title>Whole-genome sequencing of halo(alkali)philic microorganisms from hypersaline lakes.</title>
        <authorList>
            <person name="Sorokin D.Y."/>
            <person name="Merkel A.Y."/>
            <person name="Messina E."/>
            <person name="Yakimov M."/>
        </authorList>
    </citation>
    <scope>NUCLEOTIDE SEQUENCE [LARGE SCALE GENOMIC DNA]</scope>
    <source>
        <strain evidence="1 2">AB-hyl4</strain>
    </source>
</reference>
<proteinExistence type="predicted"/>
<comment type="caution">
    <text evidence="1">The sequence shown here is derived from an EMBL/GenBank/DDBJ whole genome shotgun (WGS) entry which is preliminary data.</text>
</comment>
<dbReference type="Proteomes" id="UP001575105">
    <property type="component" value="Unassembled WGS sequence"/>
</dbReference>
<accession>A0ABV4U809</accession>
<gene>
    <name evidence="1" type="ORF">ACERK3_15685</name>
</gene>
<sequence>MERRLTRLVTEAIVRKATQFITAANMDWWWQALESQEPELTGWVWHQADCIQQPLQAGSPSPSPYDTTRSTQWILLTTFLSMRLGHDRLWRRTMQTSGLRRLDPDASQCQPFTLDRRAHYFRSPEDRLVTRTTMAWASSLFRSNYLTCKLTEVEPTLARHIVCEVEQVAVVLKRMRYCEKAIAMLESNMAHTVLVAAEAIRAGHFRFWKGTALEPVLCKLDPSFA</sequence>
<name>A0ABV4U809_9BACT</name>
<organism evidence="1 2">
    <name type="scientific">Natronomicrosphaera hydrolytica</name>
    <dbReference type="NCBI Taxonomy" id="3242702"/>
    <lineage>
        <taxon>Bacteria</taxon>
        <taxon>Pseudomonadati</taxon>
        <taxon>Planctomycetota</taxon>
        <taxon>Phycisphaerae</taxon>
        <taxon>Phycisphaerales</taxon>
        <taxon>Phycisphaeraceae</taxon>
        <taxon>Natronomicrosphaera</taxon>
    </lineage>
</organism>
<keyword evidence="2" id="KW-1185">Reference proteome</keyword>
<evidence type="ECO:0000313" key="1">
    <source>
        <dbReference type="EMBL" id="MFA9479728.1"/>
    </source>
</evidence>
<protein>
    <submittedName>
        <fullName evidence="1">Uncharacterized protein</fullName>
    </submittedName>
</protein>
<dbReference type="RefSeq" id="WP_425346651.1">
    <property type="nucleotide sequence ID" value="NZ_JBGUBD010000011.1"/>
</dbReference>